<evidence type="ECO:0000259" key="5">
    <source>
        <dbReference type="SMART" id="SM01005"/>
    </source>
</evidence>
<dbReference type="SUPFAM" id="SSF50621">
    <property type="entry name" value="Alanine racemase C-terminal domain-like"/>
    <property type="match status" value="1"/>
</dbReference>
<dbReference type="InterPro" id="IPR011079">
    <property type="entry name" value="Ala_racemase_C"/>
</dbReference>
<dbReference type="GO" id="GO:0008784">
    <property type="term" value="F:alanine racemase activity"/>
    <property type="evidence" value="ECO:0007669"/>
    <property type="project" value="UniProtKB-EC"/>
</dbReference>
<sequence>MDLRPTKLVIDLDKLKNNIDVIRRDSGDAQIIGIVKSDAYGMGDLEITRELIANGITHVAVANVSEAYHLRTHFPNLKILILGYTPVSLVEFCMDHDITLTVYALDLAKAYNDIMNAAGKTLNIHVKLDTGMHRLGFDISEKGKDEVLEVSRMEGLHVTGIFSHFADSDGSDEITRGQYMRFIQFTDALKEQMDIGIRHISNSGAVIQYSEYHLDAIRPGIALYGSFDWSREIGDAFGLEFVASLVTEVASVKTLGPGEGISYGHKYVTERPTQVVVLPVGYSDGLLRSMTERFDVLIHGRRCPQIGLICMDQLMVDATGLDVKIGDEVVILGKQGDEEITLEELAEASGEPNTPFLSHLSPRLTRVYKKNGRVMRVVEEILEG</sequence>
<keyword evidence="2 4" id="KW-0663">Pyridoxal phosphate</keyword>
<dbReference type="Gene3D" id="2.40.37.10">
    <property type="entry name" value="Lyase, Ornithine Decarboxylase, Chain A, domain 1"/>
    <property type="match status" value="1"/>
</dbReference>
<dbReference type="Gene3D" id="3.20.20.10">
    <property type="entry name" value="Alanine racemase"/>
    <property type="match status" value="1"/>
</dbReference>
<evidence type="ECO:0000313" key="6">
    <source>
        <dbReference type="EMBL" id="WBW50623.1"/>
    </source>
</evidence>
<keyword evidence="3 4" id="KW-0413">Isomerase</keyword>
<protein>
    <recommendedName>
        <fullName evidence="4">Alanine racemase</fullName>
        <ecNumber evidence="4">5.1.1.1</ecNumber>
    </recommendedName>
</protein>
<comment type="pathway">
    <text evidence="4">Amino-acid biosynthesis; D-alanine biosynthesis; D-alanine from L-alanine: step 1/1.</text>
</comment>
<dbReference type="Pfam" id="PF00842">
    <property type="entry name" value="Ala_racemase_C"/>
    <property type="match status" value="1"/>
</dbReference>
<dbReference type="InterPro" id="IPR029066">
    <property type="entry name" value="PLP-binding_barrel"/>
</dbReference>
<proteinExistence type="inferred from homology"/>
<feature type="modified residue" description="N6-(pyridoxal phosphate)lysine" evidence="4">
    <location>
        <position position="36"/>
    </location>
</feature>
<feature type="binding site" evidence="4">
    <location>
        <position position="311"/>
    </location>
    <ligand>
        <name>substrate</name>
    </ligand>
</feature>
<dbReference type="PRINTS" id="PR00992">
    <property type="entry name" value="ALARACEMASE"/>
</dbReference>
<dbReference type="SUPFAM" id="SSF51419">
    <property type="entry name" value="PLP-binding barrel"/>
    <property type="match status" value="1"/>
</dbReference>
<comment type="similarity">
    <text evidence="4">Belongs to the alanine racemase family.</text>
</comment>
<dbReference type="HAMAP" id="MF_01201">
    <property type="entry name" value="Ala_racemase"/>
    <property type="match status" value="1"/>
</dbReference>
<dbReference type="CDD" id="cd00430">
    <property type="entry name" value="PLPDE_III_AR"/>
    <property type="match status" value="1"/>
</dbReference>
<dbReference type="Proteomes" id="UP001210339">
    <property type="component" value="Chromosome"/>
</dbReference>
<comment type="catalytic activity">
    <reaction evidence="4">
        <text>L-alanine = D-alanine</text>
        <dbReference type="Rhea" id="RHEA:20249"/>
        <dbReference type="ChEBI" id="CHEBI:57416"/>
        <dbReference type="ChEBI" id="CHEBI:57972"/>
        <dbReference type="EC" id="5.1.1.1"/>
    </reaction>
</comment>
<comment type="cofactor">
    <cofactor evidence="1 4">
        <name>pyridoxal 5'-phosphate</name>
        <dbReference type="ChEBI" id="CHEBI:597326"/>
    </cofactor>
</comment>
<name>A0ABY7QXF3_9FIRM</name>
<comment type="function">
    <text evidence="4">Catalyzes the interconversion of L-alanine and D-alanine. May also act on other amino acids.</text>
</comment>
<dbReference type="InterPro" id="IPR001608">
    <property type="entry name" value="Ala_racemase_N"/>
</dbReference>
<dbReference type="PANTHER" id="PTHR30511:SF0">
    <property type="entry name" value="ALANINE RACEMASE, CATABOLIC-RELATED"/>
    <property type="match status" value="1"/>
</dbReference>
<dbReference type="Pfam" id="PF01168">
    <property type="entry name" value="Ala_racemase_N"/>
    <property type="match status" value="1"/>
</dbReference>
<feature type="active site" description="Proton acceptor; specific for D-alanine" evidence="4">
    <location>
        <position position="36"/>
    </location>
</feature>
<evidence type="ECO:0000256" key="1">
    <source>
        <dbReference type="ARBA" id="ARBA00001933"/>
    </source>
</evidence>
<keyword evidence="7" id="KW-1185">Reference proteome</keyword>
<evidence type="ECO:0000256" key="3">
    <source>
        <dbReference type="ARBA" id="ARBA00023235"/>
    </source>
</evidence>
<gene>
    <name evidence="6" type="primary">alr</name>
    <name evidence="6" type="ORF">O6R05_03490</name>
</gene>
<dbReference type="InterPro" id="IPR009006">
    <property type="entry name" value="Ala_racemase/Decarboxylase_C"/>
</dbReference>
<accession>A0ABY7QXF3</accession>
<organism evidence="6 7">
    <name type="scientific">Peptoniphilus equinus</name>
    <dbReference type="NCBI Taxonomy" id="3016343"/>
    <lineage>
        <taxon>Bacteria</taxon>
        <taxon>Bacillati</taxon>
        <taxon>Bacillota</taxon>
        <taxon>Tissierellia</taxon>
        <taxon>Tissierellales</taxon>
        <taxon>Peptoniphilaceae</taxon>
        <taxon>Peptoniphilus</taxon>
    </lineage>
</organism>
<dbReference type="NCBIfam" id="TIGR00492">
    <property type="entry name" value="alr"/>
    <property type="match status" value="1"/>
</dbReference>
<dbReference type="PANTHER" id="PTHR30511">
    <property type="entry name" value="ALANINE RACEMASE"/>
    <property type="match status" value="1"/>
</dbReference>
<reference evidence="6 7" key="1">
    <citation type="submission" date="2023-01" db="EMBL/GenBank/DDBJ databases">
        <authorList>
            <person name="Lee S.H."/>
            <person name="Jung H.S."/>
            <person name="Yun J.U."/>
        </authorList>
    </citation>
    <scope>NUCLEOTIDE SEQUENCE [LARGE SCALE GENOMIC DNA]</scope>
    <source>
        <strain evidence="6 7">CBA3646</strain>
    </source>
</reference>
<feature type="active site" description="Proton acceptor; specific for L-alanine" evidence="4">
    <location>
        <position position="263"/>
    </location>
</feature>
<dbReference type="InterPro" id="IPR000821">
    <property type="entry name" value="Ala_racemase"/>
</dbReference>
<feature type="domain" description="Alanine racemase C-terminal" evidence="5">
    <location>
        <begin position="242"/>
        <end position="369"/>
    </location>
</feature>
<dbReference type="EMBL" id="CP115667">
    <property type="protein sequence ID" value="WBW50623.1"/>
    <property type="molecule type" value="Genomic_DNA"/>
</dbReference>
<dbReference type="EC" id="5.1.1.1" evidence="4"/>
<evidence type="ECO:0000256" key="4">
    <source>
        <dbReference type="HAMAP-Rule" id="MF_01201"/>
    </source>
</evidence>
<dbReference type="SMART" id="SM01005">
    <property type="entry name" value="Ala_racemase_C"/>
    <property type="match status" value="1"/>
</dbReference>
<dbReference type="RefSeq" id="WP_271192148.1">
    <property type="nucleotide sequence ID" value="NZ_CP115667.1"/>
</dbReference>
<evidence type="ECO:0000313" key="7">
    <source>
        <dbReference type="Proteomes" id="UP001210339"/>
    </source>
</evidence>
<feature type="binding site" evidence="4">
    <location>
        <position position="134"/>
    </location>
    <ligand>
        <name>substrate</name>
    </ligand>
</feature>
<evidence type="ECO:0000256" key="2">
    <source>
        <dbReference type="ARBA" id="ARBA00022898"/>
    </source>
</evidence>